<feature type="region of interest" description="Disordered" evidence="1">
    <location>
        <begin position="78"/>
        <end position="247"/>
    </location>
</feature>
<feature type="compositionally biased region" description="Basic and acidic residues" evidence="1">
    <location>
        <begin position="146"/>
        <end position="164"/>
    </location>
</feature>
<dbReference type="EMBL" id="GG678669">
    <property type="protein sequence ID" value="EER08881.1"/>
    <property type="molecule type" value="Genomic_DNA"/>
</dbReference>
<dbReference type="GeneID" id="9064713"/>
<feature type="compositionally biased region" description="Basic and acidic residues" evidence="1">
    <location>
        <begin position="200"/>
        <end position="223"/>
    </location>
</feature>
<name>C5L2Z4_PERM5</name>
<evidence type="ECO:0000313" key="3">
    <source>
        <dbReference type="Proteomes" id="UP000007800"/>
    </source>
</evidence>
<feature type="compositionally biased region" description="Basic and acidic residues" evidence="1">
    <location>
        <begin position="113"/>
        <end position="135"/>
    </location>
</feature>
<reference evidence="2 3" key="1">
    <citation type="submission" date="2008-07" db="EMBL/GenBank/DDBJ databases">
        <authorList>
            <person name="El-Sayed N."/>
            <person name="Caler E."/>
            <person name="Inman J."/>
            <person name="Amedeo P."/>
            <person name="Hass B."/>
            <person name="Wortman J."/>
        </authorList>
    </citation>
    <scope>NUCLEOTIDE SEQUENCE [LARGE SCALE GENOMIC DNA]</scope>
    <source>
        <strain evidence="3">ATCC 50983 / TXsc</strain>
    </source>
</reference>
<keyword evidence="3" id="KW-1185">Reference proteome</keyword>
<protein>
    <submittedName>
        <fullName evidence="2">S-antigen protein, putative</fullName>
    </submittedName>
</protein>
<dbReference type="RefSeq" id="XP_002777065.1">
    <property type="nucleotide sequence ID" value="XM_002777019.1"/>
</dbReference>
<dbReference type="InParanoid" id="C5L2Z4"/>
<dbReference type="AlphaFoldDB" id="C5L2Z4"/>
<evidence type="ECO:0000313" key="2">
    <source>
        <dbReference type="EMBL" id="EER08881.1"/>
    </source>
</evidence>
<accession>C5L2Z4</accession>
<organism evidence="3">
    <name type="scientific">Perkinsus marinus (strain ATCC 50983 / TXsc)</name>
    <dbReference type="NCBI Taxonomy" id="423536"/>
    <lineage>
        <taxon>Eukaryota</taxon>
        <taxon>Sar</taxon>
        <taxon>Alveolata</taxon>
        <taxon>Perkinsozoa</taxon>
        <taxon>Perkinsea</taxon>
        <taxon>Perkinsida</taxon>
        <taxon>Perkinsidae</taxon>
        <taxon>Perkinsus</taxon>
    </lineage>
</organism>
<dbReference type="OrthoDB" id="480465at2759"/>
<dbReference type="Proteomes" id="UP000007800">
    <property type="component" value="Unassembled WGS sequence"/>
</dbReference>
<gene>
    <name evidence="2" type="ORF">Pmar_PMAR003129</name>
</gene>
<sequence>MSATAGLGALFAKKKKKVKSLNMTAKMKEEAKVEETNEETTEEHSLEDNFTAIVSGAEPLVKTETKIVKTDLIVKEDEADATEQQPEPVESSEAMKKGWSKTPAEVTAEVEEEEKKHEIEEAERLAAKKEEEAAKPKVYVPAYLQKMRDQKKAQEAKERIRDEGLTPAQMMELERKKKLAQQEAEKKQAKKQAAAASAASEEKKRQEREEAQRRKAELKEQVKKAMAAEVSSKQSTPEVTASKADGSAPYEQLIAKYNCRERRPVRPHAELDPCFLPPLQNTA</sequence>
<proteinExistence type="predicted"/>
<evidence type="ECO:0000256" key="1">
    <source>
        <dbReference type="SAM" id="MobiDB-lite"/>
    </source>
</evidence>